<accession>A0A2M9WNT7</accession>
<dbReference type="Gene3D" id="3.20.20.80">
    <property type="entry name" value="Glycosidases"/>
    <property type="match status" value="1"/>
</dbReference>
<sequence length="554" mass="64700">MKWWQKAVIYEIYPKSFYDSNGDGIGDIPGIIKKLPYIKDLGVYAIWLTPIYLSPQVDNGYDVADYRKVDPMFGATDDLKELIKEAHKQNIKVILDMVANHTSDQCVWFRESKKSKDNYFSDFYIWKDPKPDGSAPNNWAASFGGSAWTYVPERNQYYLHYYASQQPDLNWENPIVRQYIFDAMRYWKAQGVDGWRLDVITQISKDLTFKDAPKVPGKKYVPLKNTSGPHMHKFIHELNREVLSPFDMMSVGEAPNSSIDEILKLTAPEREELDMAFSFEHMRIDKATGPNGELAVKKPDFKQLKDVLSKMQTKLANKAWNALYFENHDRSRIPSRWGDDKKYRYESATAFATILHGLCGTPFVFQGEEIGMTNPQYDMNQYEDIELKNSYQEQVEEKKLLTTKEFLDVEHKIARDNSRTPMQWNSSKNAGFSQGTPWYQVNPNYDEINVEKDRQSKKSVFKYYQDLIKLRHNEDILTEGTYKELIPEDENVFAYKRDLNDKHWLVLVNLTSKTIPMADLKSDEIKNYSKIIIHNYEGQEEKQLRPYEAVILAK</sequence>
<dbReference type="CDD" id="cd11333">
    <property type="entry name" value="AmyAc_SI_OligoGlu_DGase"/>
    <property type="match status" value="1"/>
</dbReference>
<dbReference type="Proteomes" id="UP000231914">
    <property type="component" value="Unassembled WGS sequence"/>
</dbReference>
<dbReference type="InterPro" id="IPR006047">
    <property type="entry name" value="GH13_cat_dom"/>
</dbReference>
<protein>
    <submittedName>
        <fullName evidence="4">Glucohydrolase</fullName>
    </submittedName>
</protein>
<dbReference type="RefSeq" id="WP_100732670.1">
    <property type="nucleotide sequence ID" value="NZ_JASOID010000075.1"/>
</dbReference>
<dbReference type="SUPFAM" id="SSF51011">
    <property type="entry name" value="Glycosyl hydrolase domain"/>
    <property type="match status" value="1"/>
</dbReference>
<dbReference type="AlphaFoldDB" id="A0A2M9WNT7"/>
<comment type="caution">
    <text evidence="4">The sequence shown here is derived from an EMBL/GenBank/DDBJ whole genome shotgun (WGS) entry which is preliminary data.</text>
</comment>
<dbReference type="Gene3D" id="2.60.40.1180">
    <property type="entry name" value="Golgi alpha-mannosidase II"/>
    <property type="match status" value="1"/>
</dbReference>
<reference evidence="4 5" key="1">
    <citation type="submission" date="2016-10" db="EMBL/GenBank/DDBJ databases">
        <title>WGS of isloates from the oral cavity of healthy individuals.</title>
        <authorList>
            <person name="Sharma S."/>
            <person name="Pal V.K."/>
            <person name="Patil P.B."/>
            <person name="Korpole S."/>
            <person name="Grover V."/>
        </authorList>
    </citation>
    <scope>NUCLEOTIDE SEQUENCE [LARGE SCALE GENOMIC DNA]</scope>
    <source>
        <strain evidence="4 5">DISK12</strain>
    </source>
</reference>
<dbReference type="NCBIfam" id="NF008183">
    <property type="entry name" value="PRK10933.1"/>
    <property type="match status" value="1"/>
</dbReference>
<dbReference type="InterPro" id="IPR045857">
    <property type="entry name" value="O16G_dom_2"/>
</dbReference>
<proteinExistence type="inferred from homology"/>
<dbReference type="Gene3D" id="3.90.400.10">
    <property type="entry name" value="Oligo-1,6-glucosidase, Domain 2"/>
    <property type="match status" value="1"/>
</dbReference>
<dbReference type="FunFam" id="3.90.400.10:FF:000002">
    <property type="entry name" value="Sucrose isomerase"/>
    <property type="match status" value="1"/>
</dbReference>
<evidence type="ECO:0000256" key="2">
    <source>
        <dbReference type="ARBA" id="ARBA00022801"/>
    </source>
</evidence>
<evidence type="ECO:0000313" key="5">
    <source>
        <dbReference type="Proteomes" id="UP000231914"/>
    </source>
</evidence>
<organism evidence="4 5">
    <name type="scientific">Lactobacillus crispatus</name>
    <dbReference type="NCBI Taxonomy" id="47770"/>
    <lineage>
        <taxon>Bacteria</taxon>
        <taxon>Bacillati</taxon>
        <taxon>Bacillota</taxon>
        <taxon>Bacilli</taxon>
        <taxon>Lactobacillales</taxon>
        <taxon>Lactobacillaceae</taxon>
        <taxon>Lactobacillus</taxon>
    </lineage>
</organism>
<comment type="similarity">
    <text evidence="1">Belongs to the glycosyl hydrolase 13 family.</text>
</comment>
<dbReference type="InterPro" id="IPR013780">
    <property type="entry name" value="Glyco_hydro_b"/>
</dbReference>
<evidence type="ECO:0000256" key="1">
    <source>
        <dbReference type="ARBA" id="ARBA00008061"/>
    </source>
</evidence>
<keyword evidence="2 4" id="KW-0378">Hydrolase</keyword>
<evidence type="ECO:0000256" key="3">
    <source>
        <dbReference type="ARBA" id="ARBA00023295"/>
    </source>
</evidence>
<dbReference type="GO" id="GO:0004556">
    <property type="term" value="F:alpha-amylase activity"/>
    <property type="evidence" value="ECO:0007669"/>
    <property type="project" value="TreeGrafter"/>
</dbReference>
<dbReference type="GO" id="GO:0009313">
    <property type="term" value="P:oligosaccharide catabolic process"/>
    <property type="evidence" value="ECO:0007669"/>
    <property type="project" value="TreeGrafter"/>
</dbReference>
<dbReference type="Pfam" id="PF00128">
    <property type="entry name" value="Alpha-amylase"/>
    <property type="match status" value="1"/>
</dbReference>
<dbReference type="PANTHER" id="PTHR10357:SF179">
    <property type="entry name" value="NEUTRAL AND BASIC AMINO ACID TRANSPORT PROTEIN RBAT"/>
    <property type="match status" value="1"/>
</dbReference>
<dbReference type="InterPro" id="IPR017853">
    <property type="entry name" value="GH"/>
</dbReference>
<dbReference type="FunFam" id="3.20.20.80:FF:000064">
    <property type="entry name" value="Oligo-1,6-glucosidase"/>
    <property type="match status" value="1"/>
</dbReference>
<keyword evidence="3" id="KW-0326">Glycosidase</keyword>
<evidence type="ECO:0000313" key="4">
    <source>
        <dbReference type="EMBL" id="PJZ17094.1"/>
    </source>
</evidence>
<dbReference type="SMART" id="SM00642">
    <property type="entry name" value="Aamy"/>
    <property type="match status" value="1"/>
</dbReference>
<dbReference type="EMBL" id="MKXG01000053">
    <property type="protein sequence ID" value="PJZ17094.1"/>
    <property type="molecule type" value="Genomic_DNA"/>
</dbReference>
<dbReference type="SUPFAM" id="SSF51445">
    <property type="entry name" value="(Trans)glycosidases"/>
    <property type="match status" value="1"/>
</dbReference>
<dbReference type="PANTHER" id="PTHR10357">
    <property type="entry name" value="ALPHA-AMYLASE FAMILY MEMBER"/>
    <property type="match status" value="1"/>
</dbReference>
<name>A0A2M9WNT7_9LACO</name>
<gene>
    <name evidence="4" type="ORF">BHU41_07205</name>
</gene>